<protein>
    <submittedName>
        <fullName evidence="1">(rape) hypothetical protein</fullName>
    </submittedName>
</protein>
<proteinExistence type="predicted"/>
<name>A0A816I3G1_BRANA</name>
<dbReference type="EMBL" id="HG994367">
    <property type="protein sequence ID" value="CAF1702647.1"/>
    <property type="molecule type" value="Genomic_DNA"/>
</dbReference>
<sequence>MMVQGLQEALFLLSTLQSSSFGKEIAVPLICCSSDTIFVPSKKQVVLLGSWSSLAINDMLSAAY</sequence>
<gene>
    <name evidence="1" type="ORF">DARMORV10_C03P37110.1</name>
</gene>
<evidence type="ECO:0000313" key="1">
    <source>
        <dbReference type="EMBL" id="CAF1702647.1"/>
    </source>
</evidence>
<reference evidence="1" key="1">
    <citation type="submission" date="2021-01" db="EMBL/GenBank/DDBJ databases">
        <authorList>
            <consortium name="Genoscope - CEA"/>
            <person name="William W."/>
        </authorList>
    </citation>
    <scope>NUCLEOTIDE SEQUENCE</scope>
</reference>
<dbReference type="Proteomes" id="UP001295469">
    <property type="component" value="Chromosome C03"/>
</dbReference>
<organism evidence="1">
    <name type="scientific">Brassica napus</name>
    <name type="common">Rape</name>
    <dbReference type="NCBI Taxonomy" id="3708"/>
    <lineage>
        <taxon>Eukaryota</taxon>
        <taxon>Viridiplantae</taxon>
        <taxon>Streptophyta</taxon>
        <taxon>Embryophyta</taxon>
        <taxon>Tracheophyta</taxon>
        <taxon>Spermatophyta</taxon>
        <taxon>Magnoliopsida</taxon>
        <taxon>eudicotyledons</taxon>
        <taxon>Gunneridae</taxon>
        <taxon>Pentapetalae</taxon>
        <taxon>rosids</taxon>
        <taxon>malvids</taxon>
        <taxon>Brassicales</taxon>
        <taxon>Brassicaceae</taxon>
        <taxon>Brassiceae</taxon>
        <taxon>Brassica</taxon>
    </lineage>
</organism>
<accession>A0A816I3G1</accession>
<dbReference type="AlphaFoldDB" id="A0A816I3G1"/>